<dbReference type="OrthoDB" id="127592at2"/>
<dbReference type="Proteomes" id="UP000002432">
    <property type="component" value="Chromosome"/>
</dbReference>
<dbReference type="EMBL" id="CP000360">
    <property type="protein sequence ID" value="ABF39110.1"/>
    <property type="molecule type" value="Genomic_DNA"/>
</dbReference>
<dbReference type="PANTHER" id="PTHR14218:SF15">
    <property type="entry name" value="TRIPEPTIDYL-PEPTIDASE 1"/>
    <property type="match status" value="1"/>
</dbReference>
<name>Q1IVJ0_KORVE</name>
<keyword evidence="8" id="KW-0812">Transmembrane</keyword>
<keyword evidence="12" id="KW-1185">Reference proteome</keyword>
<feature type="chain" id="PRO_5004191849" evidence="9">
    <location>
        <begin position="27"/>
        <end position="1478"/>
    </location>
</feature>
<organism evidence="11 12">
    <name type="scientific">Koribacter versatilis (strain Ellin345)</name>
    <dbReference type="NCBI Taxonomy" id="204669"/>
    <lineage>
        <taxon>Bacteria</taxon>
        <taxon>Pseudomonadati</taxon>
        <taxon>Acidobacteriota</taxon>
        <taxon>Terriglobia</taxon>
        <taxon>Terriglobales</taxon>
        <taxon>Candidatus Korobacteraceae</taxon>
        <taxon>Candidatus Korobacter</taxon>
    </lineage>
</organism>
<protein>
    <submittedName>
        <fullName evidence="11">Protease-like protein</fullName>
    </submittedName>
</protein>
<dbReference type="EnsemblBacteria" id="ABF39110">
    <property type="protein sequence ID" value="ABF39110"/>
    <property type="gene ID" value="Acid345_0105"/>
</dbReference>
<dbReference type="CDD" id="cd04056">
    <property type="entry name" value="Peptidases_S53"/>
    <property type="match status" value="1"/>
</dbReference>
<evidence type="ECO:0000256" key="6">
    <source>
        <dbReference type="ARBA" id="ARBA00022837"/>
    </source>
</evidence>
<keyword evidence="8" id="KW-0472">Membrane</keyword>
<dbReference type="STRING" id="204669.Acid345_0105"/>
<evidence type="ECO:0000256" key="3">
    <source>
        <dbReference type="ARBA" id="ARBA00022723"/>
    </source>
</evidence>
<dbReference type="KEGG" id="aba:Acid345_0105"/>
<evidence type="ECO:0000256" key="2">
    <source>
        <dbReference type="ARBA" id="ARBA00022670"/>
    </source>
</evidence>
<dbReference type="Gene3D" id="3.40.50.200">
    <property type="entry name" value="Peptidase S8/S53 domain"/>
    <property type="match status" value="1"/>
</dbReference>
<evidence type="ECO:0000313" key="11">
    <source>
        <dbReference type="EMBL" id="ABF39110.1"/>
    </source>
</evidence>
<evidence type="ECO:0000256" key="5">
    <source>
        <dbReference type="ARBA" id="ARBA00022825"/>
    </source>
</evidence>
<keyword evidence="9" id="KW-0732">Signal</keyword>
<dbReference type="Gene3D" id="2.60.40.10">
    <property type="entry name" value="Immunoglobulins"/>
    <property type="match status" value="6"/>
</dbReference>
<gene>
    <name evidence="11" type="ordered locus">Acid345_0105</name>
</gene>
<dbReference type="InterPro" id="IPR032109">
    <property type="entry name" value="Big_3_5"/>
</dbReference>
<feature type="transmembrane region" description="Helical" evidence="8">
    <location>
        <begin position="1334"/>
        <end position="1350"/>
    </location>
</feature>
<keyword evidence="8" id="KW-1133">Transmembrane helix</keyword>
<evidence type="ECO:0000256" key="4">
    <source>
        <dbReference type="ARBA" id="ARBA00022801"/>
    </source>
</evidence>
<keyword evidence="3" id="KW-0479">Metal-binding</keyword>
<dbReference type="InterPro" id="IPR036852">
    <property type="entry name" value="Peptidase_S8/S53_dom_sf"/>
</dbReference>
<keyword evidence="4" id="KW-0378">Hydrolase</keyword>
<dbReference type="PROSITE" id="PS51695">
    <property type="entry name" value="SEDOLISIN"/>
    <property type="match status" value="1"/>
</dbReference>
<feature type="transmembrane region" description="Helical" evidence="8">
    <location>
        <begin position="1309"/>
        <end position="1327"/>
    </location>
</feature>
<reference evidence="11 12" key="1">
    <citation type="journal article" date="2009" name="Appl. Environ. Microbiol.">
        <title>Three genomes from the phylum Acidobacteria provide insight into the lifestyles of these microorganisms in soils.</title>
        <authorList>
            <person name="Ward N.L."/>
            <person name="Challacombe J.F."/>
            <person name="Janssen P.H."/>
            <person name="Henrissat B."/>
            <person name="Coutinho P.M."/>
            <person name="Wu M."/>
            <person name="Xie G."/>
            <person name="Haft D.H."/>
            <person name="Sait M."/>
            <person name="Badger J."/>
            <person name="Barabote R.D."/>
            <person name="Bradley B."/>
            <person name="Brettin T.S."/>
            <person name="Brinkac L.M."/>
            <person name="Bruce D."/>
            <person name="Creasy T."/>
            <person name="Daugherty S.C."/>
            <person name="Davidsen T.M."/>
            <person name="DeBoy R.T."/>
            <person name="Detter J.C."/>
            <person name="Dodson R.J."/>
            <person name="Durkin A.S."/>
            <person name="Ganapathy A."/>
            <person name="Gwinn-Giglio M."/>
            <person name="Han C.S."/>
            <person name="Khouri H."/>
            <person name="Kiss H."/>
            <person name="Kothari S.P."/>
            <person name="Madupu R."/>
            <person name="Nelson K.E."/>
            <person name="Nelson W.C."/>
            <person name="Paulsen I."/>
            <person name="Penn K."/>
            <person name="Ren Q."/>
            <person name="Rosovitz M.J."/>
            <person name="Selengut J.D."/>
            <person name="Shrivastava S."/>
            <person name="Sullivan S.A."/>
            <person name="Tapia R."/>
            <person name="Thompson L.S."/>
            <person name="Watkins K.L."/>
            <person name="Yang Q."/>
            <person name="Yu C."/>
            <person name="Zafar N."/>
            <person name="Zhou L."/>
            <person name="Kuske C.R."/>
        </authorList>
    </citation>
    <scope>NUCLEOTIDE SEQUENCE [LARGE SCALE GENOMIC DNA]</scope>
    <source>
        <strain evidence="11 12">Ellin345</strain>
    </source>
</reference>
<dbReference type="PROSITE" id="PS00138">
    <property type="entry name" value="SUBTILASE_SER"/>
    <property type="match status" value="1"/>
</dbReference>
<comment type="cofactor">
    <cofactor evidence="1">
        <name>Ca(2+)</name>
        <dbReference type="ChEBI" id="CHEBI:29108"/>
    </cofactor>
</comment>
<dbReference type="eggNOG" id="COG4934">
    <property type="taxonomic scope" value="Bacteria"/>
</dbReference>
<evidence type="ECO:0000256" key="8">
    <source>
        <dbReference type="SAM" id="Phobius"/>
    </source>
</evidence>
<dbReference type="Pfam" id="PF16640">
    <property type="entry name" value="Big_3_5"/>
    <property type="match status" value="6"/>
</dbReference>
<dbReference type="Pfam" id="PF09286">
    <property type="entry name" value="Pro-kuma_activ"/>
    <property type="match status" value="1"/>
</dbReference>
<keyword evidence="7" id="KW-0865">Zymogen</keyword>
<sequence length="1478" mass="152768">MNRFFVRARLLSICLALLWIASYAGAQAVKNPSRITQKIDNTARVTLSGTVPKAAKNAHDLGEVDGGMKLQRMMLVLKPSAEQQASLQRLLDSQQNKKSPNHHKWLTPEKFAASYGPSEEDVAKVKNWLESQGMSVSKIGNGRQWIEFSGSAHQVGTAFGTSLHYFETNGERHMANATEISIPRAISPVVSGVLSLHNFHKQPNTSKLSKVKLGDDGKLAPVDPAWTYRDYNLNPYYYLAPTDAQKIYNASPLLNDGVDGTGISIAVAGRSNIYLSDVQLFRNVFGLKQNDPNFIVNGPDPGYPFGDLVENTLDVEWASAMAPGATINFVASGSTDTTDGVDLSAAYIVDNAVAPIVTVSYGLCEALMGPASNQFYNSLWAQAAAQGMTVFVSTGDVGAAECDGDLQRAGYDPPGPAQYGPTISGLSSTPYNVAVGGTQYNEGSNFGQYWSPNNDSTFGSVLGYVPEQAWNESCDPNLPQEGTNCVYGQTNYNLDGGGGGPSNCSQSTVDDQGLITCVAGTPKPSWQTGLGVPNDGVRDTPDLSLNASPDDDGFLFCLIGGCQTTTVNGQTILTNASTIGGTSASTPAMAGIMALIEQKNGAFQGQANYIFYKLAAMDDQAACDSSKRTDPTATSTCNFNDVTMGSNSVPGLPGYGTDSAEWSATTGYDMATGLGTVNAANIATNWAKVTFAASSTALTVGGGTVAHGDPVTVNIAVTATDGGSSKPTGPVSLVTDKYGAVGQVTLDANGSYSGPVANLPGGSYSLTAQYGGDGTFGASTSAPAAVTVTPEDSTTTIIGLYTVDPNTSRVIPYTGSAQWAYPLWISVKVDGKSGEGRATGTVNVLRNGTVVMSAPLNSDGSAYIQTGNGMSYTFPAGDSDLSIQYSGDSGFNASTSGVTKISFTPQKVWSTIQISWWQVQAGQPVLLTAGVRAFGTPVPTGTMTFYDNGKKLSDAIPLATDGPYGPTVPEVTYTAKLTTVGDHWITAEYSGDANYAAVAQDDPTYSWGSSYTVIPAAGETTTTTVTQYPAAVSFGQWINFLVNVKPAKAGGAAPTGEVVLTSNGQVNGQGNLVNGQVTISVQAGAQTAEVYAQYQGDSTYASSSSGVFKTTIAKLDSTVSLTTTGAYVLAGQQTSLNFVVQGYYYNSTSWYQPQGSVQFFDAVNGGAPQAITAQLGMTGMNPWANSGLSLRETLPAGTNVITAQYSGDSYFNPATTAAVTVVVSPPDFTVSSDPSALTISAGGTTSAILSVAPILGFSGAVTLTCGDGLPAGTTCSFSPATLDASGGQSTMTVTMKGPFTNAAANHVSGWWMLTGGSGALGFFLLGISGKRRKYLAGMLATIALFGLMMACGGDSHPPAATTSVMLESSQPKVAAGASVTFTADVSGGNNGATGSVTFYDGTTALGNAVDVSNGQATLAVNTLTVGTHAITAKYTGDSSHAASVSQPMYQAITGTTTLAVTATSGSTSHVLNLNLTVQ</sequence>
<keyword evidence="5" id="KW-0720">Serine protease</keyword>
<dbReference type="GO" id="GO:0046872">
    <property type="term" value="F:metal ion binding"/>
    <property type="evidence" value="ECO:0007669"/>
    <property type="project" value="UniProtKB-KW"/>
</dbReference>
<dbReference type="InterPro" id="IPR015366">
    <property type="entry name" value="S53_propep"/>
</dbReference>
<evidence type="ECO:0000256" key="1">
    <source>
        <dbReference type="ARBA" id="ARBA00001913"/>
    </source>
</evidence>
<dbReference type="InterPro" id="IPR013783">
    <property type="entry name" value="Ig-like_fold"/>
</dbReference>
<dbReference type="GO" id="GO:0004252">
    <property type="term" value="F:serine-type endopeptidase activity"/>
    <property type="evidence" value="ECO:0007669"/>
    <property type="project" value="InterPro"/>
</dbReference>
<dbReference type="InterPro" id="IPR030400">
    <property type="entry name" value="Sedolisin_dom"/>
</dbReference>
<evidence type="ECO:0000313" key="12">
    <source>
        <dbReference type="Proteomes" id="UP000002432"/>
    </source>
</evidence>
<dbReference type="SMART" id="SM00944">
    <property type="entry name" value="Pro-kuma_activ"/>
    <property type="match status" value="1"/>
</dbReference>
<dbReference type="GO" id="GO:0006508">
    <property type="term" value="P:proteolysis"/>
    <property type="evidence" value="ECO:0007669"/>
    <property type="project" value="UniProtKB-KW"/>
</dbReference>
<feature type="domain" description="Peptidase S53" evidence="10">
    <location>
        <begin position="238"/>
        <end position="689"/>
    </location>
</feature>
<evidence type="ECO:0000256" key="9">
    <source>
        <dbReference type="SAM" id="SignalP"/>
    </source>
</evidence>
<keyword evidence="2 11" id="KW-0645">Protease</keyword>
<evidence type="ECO:0000256" key="7">
    <source>
        <dbReference type="ARBA" id="ARBA00023145"/>
    </source>
</evidence>
<dbReference type="CDD" id="cd11377">
    <property type="entry name" value="Pro-peptidase_S53"/>
    <property type="match status" value="1"/>
</dbReference>
<keyword evidence="6" id="KW-0106">Calcium</keyword>
<dbReference type="SUPFAM" id="SSF54897">
    <property type="entry name" value="Protease propeptides/inhibitors"/>
    <property type="match status" value="1"/>
</dbReference>
<feature type="signal peptide" evidence="9">
    <location>
        <begin position="1"/>
        <end position="26"/>
    </location>
</feature>
<dbReference type="GO" id="GO:0008240">
    <property type="term" value="F:tripeptidyl-peptidase activity"/>
    <property type="evidence" value="ECO:0007669"/>
    <property type="project" value="TreeGrafter"/>
</dbReference>
<dbReference type="SUPFAM" id="SSF52743">
    <property type="entry name" value="Subtilisin-like"/>
    <property type="match status" value="1"/>
</dbReference>
<dbReference type="InterPro" id="IPR050819">
    <property type="entry name" value="Tripeptidyl-peptidase_I"/>
</dbReference>
<dbReference type="RefSeq" id="WP_011520912.1">
    <property type="nucleotide sequence ID" value="NC_008009.1"/>
</dbReference>
<dbReference type="InterPro" id="IPR023828">
    <property type="entry name" value="Peptidase_S8_Ser-AS"/>
</dbReference>
<dbReference type="PANTHER" id="PTHR14218">
    <property type="entry name" value="PROTEASE S8 TRIPEPTIDYL PEPTIDASE I CLN2"/>
    <property type="match status" value="1"/>
</dbReference>
<evidence type="ECO:0000259" key="10">
    <source>
        <dbReference type="PROSITE" id="PS51695"/>
    </source>
</evidence>
<proteinExistence type="predicted"/>
<accession>Q1IVJ0</accession>
<dbReference type="HOGENOM" id="CLU_004005_0_0_0"/>